<protein>
    <submittedName>
        <fullName evidence="1">10545_t:CDS:1</fullName>
    </submittedName>
</protein>
<evidence type="ECO:0000313" key="2">
    <source>
        <dbReference type="Proteomes" id="UP000789860"/>
    </source>
</evidence>
<gene>
    <name evidence="1" type="ORF">SCALOS_LOCUS4433</name>
</gene>
<dbReference type="Proteomes" id="UP000789860">
    <property type="component" value="Unassembled WGS sequence"/>
</dbReference>
<evidence type="ECO:0000313" key="1">
    <source>
        <dbReference type="EMBL" id="CAG8530376.1"/>
    </source>
</evidence>
<sequence>FLKNSEEEIETIEEKIEEKIEEIFKNNKIEERNKTIITQNTIENSYNSSEELDSSTSQYQLEKTSIKKFKLHK</sequence>
<keyword evidence="2" id="KW-1185">Reference proteome</keyword>
<dbReference type="EMBL" id="CAJVPM010005998">
    <property type="protein sequence ID" value="CAG8530376.1"/>
    <property type="molecule type" value="Genomic_DNA"/>
</dbReference>
<accession>A0ACA9LLB1</accession>
<comment type="caution">
    <text evidence="1">The sequence shown here is derived from an EMBL/GenBank/DDBJ whole genome shotgun (WGS) entry which is preliminary data.</text>
</comment>
<proteinExistence type="predicted"/>
<organism evidence="1 2">
    <name type="scientific">Scutellospora calospora</name>
    <dbReference type="NCBI Taxonomy" id="85575"/>
    <lineage>
        <taxon>Eukaryota</taxon>
        <taxon>Fungi</taxon>
        <taxon>Fungi incertae sedis</taxon>
        <taxon>Mucoromycota</taxon>
        <taxon>Glomeromycotina</taxon>
        <taxon>Glomeromycetes</taxon>
        <taxon>Diversisporales</taxon>
        <taxon>Gigasporaceae</taxon>
        <taxon>Scutellospora</taxon>
    </lineage>
</organism>
<name>A0ACA9LLB1_9GLOM</name>
<feature type="non-terminal residue" evidence="1">
    <location>
        <position position="1"/>
    </location>
</feature>
<reference evidence="1" key="1">
    <citation type="submission" date="2021-06" db="EMBL/GenBank/DDBJ databases">
        <authorList>
            <person name="Kallberg Y."/>
            <person name="Tangrot J."/>
            <person name="Rosling A."/>
        </authorList>
    </citation>
    <scope>NUCLEOTIDE SEQUENCE</scope>
    <source>
        <strain evidence="1">AU212A</strain>
    </source>
</reference>